<reference evidence="1 2" key="1">
    <citation type="submission" date="2023-07" db="EMBL/GenBank/DDBJ databases">
        <title>Sequencing the genomes of 1000 actinobacteria strains.</title>
        <authorList>
            <person name="Klenk H.-P."/>
        </authorList>
    </citation>
    <scope>NUCLEOTIDE SEQUENCE [LARGE SCALE GENOMIC DNA]</scope>
    <source>
        <strain evidence="1 2">DSM 14785</strain>
    </source>
</reference>
<evidence type="ECO:0008006" key="3">
    <source>
        <dbReference type="Google" id="ProtNLM"/>
    </source>
</evidence>
<gene>
    <name evidence="1" type="ORF">JO380_001731</name>
</gene>
<keyword evidence="2" id="KW-1185">Reference proteome</keyword>
<comment type="caution">
    <text evidence="1">The sequence shown here is derived from an EMBL/GenBank/DDBJ whole genome shotgun (WGS) entry which is preliminary data.</text>
</comment>
<evidence type="ECO:0000313" key="2">
    <source>
        <dbReference type="Proteomes" id="UP001240250"/>
    </source>
</evidence>
<proteinExistence type="predicted"/>
<evidence type="ECO:0000313" key="1">
    <source>
        <dbReference type="EMBL" id="MDQ0425350.1"/>
    </source>
</evidence>
<sequence length="262" mass="28493">MVLLQSGPPSWRQLAQGAVLAAGPGAALSHRSAGFAHGLVATPAPEMVVSVPLERTPGTRPGLVVRRRRSMPPAAGALRCVDVADTVLDLVADARREDEVVGLLCDAARSGVPRPLLLSTLARRPVLRHRRMVADLLGDADARVESPLELRFDRDVEYAHGLPRSSAQVRERVGAGWIRADRRYRELGVRVELDGRLAHDGRADADAWRDNVVRVESGDITLRYRWRHVVTSPCAIASQLAAALSRRGWRGAPRRCGVTCGL</sequence>
<dbReference type="EMBL" id="JAUSVM010000001">
    <property type="protein sequence ID" value="MDQ0425350.1"/>
    <property type="molecule type" value="Genomic_DNA"/>
</dbReference>
<accession>A0ABU0GL53</accession>
<dbReference type="Proteomes" id="UP001240250">
    <property type="component" value="Unassembled WGS sequence"/>
</dbReference>
<protein>
    <recommendedName>
        <fullName evidence="3">DUF559 domain-containing protein</fullName>
    </recommendedName>
</protein>
<name>A0ABU0GL53_9CELL</name>
<organism evidence="1 2">
    <name type="scientific">Cellulomonas iranensis</name>
    <dbReference type="NCBI Taxonomy" id="76862"/>
    <lineage>
        <taxon>Bacteria</taxon>
        <taxon>Bacillati</taxon>
        <taxon>Actinomycetota</taxon>
        <taxon>Actinomycetes</taxon>
        <taxon>Micrococcales</taxon>
        <taxon>Cellulomonadaceae</taxon>
        <taxon>Cellulomonas</taxon>
    </lineage>
</organism>